<evidence type="ECO:0000256" key="5">
    <source>
        <dbReference type="RuleBase" id="RU362027"/>
    </source>
</evidence>
<evidence type="ECO:0000256" key="1">
    <source>
        <dbReference type="ARBA" id="ARBA00004877"/>
    </source>
</evidence>
<dbReference type="SUPFAM" id="SSF53448">
    <property type="entry name" value="Nucleotide-diphospho-sugar transferases"/>
    <property type="match status" value="1"/>
</dbReference>
<dbReference type="GeneID" id="105172952"/>
<organism evidence="6 7">
    <name type="scientific">Sesamum indicum</name>
    <name type="common">Oriental sesame</name>
    <name type="synonym">Sesamum orientale</name>
    <dbReference type="NCBI Taxonomy" id="4182"/>
    <lineage>
        <taxon>Eukaryota</taxon>
        <taxon>Viridiplantae</taxon>
        <taxon>Streptophyta</taxon>
        <taxon>Embryophyta</taxon>
        <taxon>Tracheophyta</taxon>
        <taxon>Spermatophyta</taxon>
        <taxon>Magnoliopsida</taxon>
        <taxon>eudicotyledons</taxon>
        <taxon>Gunneridae</taxon>
        <taxon>Pentapetalae</taxon>
        <taxon>asterids</taxon>
        <taxon>lamiids</taxon>
        <taxon>Lamiales</taxon>
        <taxon>Pedaliaceae</taxon>
        <taxon>Sesamum</taxon>
    </lineage>
</organism>
<dbReference type="EC" id="2.4.1.-" evidence="5"/>
<dbReference type="GO" id="GO:0047262">
    <property type="term" value="F:polygalacturonate 4-alpha-galacturonosyltransferase activity"/>
    <property type="evidence" value="ECO:0007669"/>
    <property type="project" value="InterPro"/>
</dbReference>
<dbReference type="Gene3D" id="3.90.550.10">
    <property type="entry name" value="Spore Coat Polysaccharide Biosynthesis Protein SpsA, Chain A"/>
    <property type="match status" value="1"/>
</dbReference>
<dbReference type="GO" id="GO:0071555">
    <property type="term" value="P:cell wall organization"/>
    <property type="evidence" value="ECO:0007669"/>
    <property type="project" value="UniProtKB-KW"/>
</dbReference>
<reference evidence="7" key="1">
    <citation type="submission" date="2025-08" db="UniProtKB">
        <authorList>
            <consortium name="RefSeq"/>
        </authorList>
    </citation>
    <scope>IDENTIFICATION</scope>
</reference>
<dbReference type="InterPro" id="IPR029044">
    <property type="entry name" value="Nucleotide-diphossugar_trans"/>
</dbReference>
<dbReference type="PANTHER" id="PTHR32116:SF74">
    <property type="entry name" value="GALACTURONOSYLTRANSFERASE 10-RELATED"/>
    <property type="match status" value="1"/>
</dbReference>
<keyword evidence="5" id="KW-0333">Golgi apparatus</keyword>
<dbReference type="Pfam" id="PF25557">
    <property type="entry name" value="GAUT_1"/>
    <property type="match status" value="1"/>
</dbReference>
<protein>
    <recommendedName>
        <fullName evidence="5">Hexosyltransferase</fullName>
        <ecNumber evidence="5">2.4.1.-</ecNumber>
    </recommendedName>
</protein>
<dbReference type="OrthoDB" id="411524at2759"/>
<dbReference type="Pfam" id="PF01501">
    <property type="entry name" value="Glyco_transf_8"/>
    <property type="match status" value="1"/>
</dbReference>
<dbReference type="GO" id="GO:0000139">
    <property type="term" value="C:Golgi membrane"/>
    <property type="evidence" value="ECO:0007669"/>
    <property type="project" value="UniProtKB-SubCell"/>
</dbReference>
<dbReference type="InterPro" id="IPR029993">
    <property type="entry name" value="GAUT"/>
</dbReference>
<keyword evidence="6" id="KW-1185">Reference proteome</keyword>
<evidence type="ECO:0000313" key="7">
    <source>
        <dbReference type="RefSeq" id="XP_011092877.1"/>
    </source>
</evidence>
<dbReference type="Proteomes" id="UP000504604">
    <property type="component" value="Linkage group LG10"/>
</dbReference>
<dbReference type="AlphaFoldDB" id="A0A6I9UF98"/>
<comment type="pathway">
    <text evidence="1 5">Glycan metabolism; pectin biosynthesis.</text>
</comment>
<evidence type="ECO:0000256" key="3">
    <source>
        <dbReference type="ARBA" id="ARBA00022676"/>
    </source>
</evidence>
<comment type="similarity">
    <text evidence="2 5">Belongs to the glycosyltransferase 8 family.</text>
</comment>
<dbReference type="InterPro" id="IPR002495">
    <property type="entry name" value="Glyco_trans_8"/>
</dbReference>
<keyword evidence="3 5" id="KW-0328">Glycosyltransferase</keyword>
<dbReference type="CDD" id="cd06429">
    <property type="entry name" value="GT8_like_1"/>
    <property type="match status" value="1"/>
</dbReference>
<dbReference type="GO" id="GO:0045489">
    <property type="term" value="P:pectin biosynthetic process"/>
    <property type="evidence" value="ECO:0007669"/>
    <property type="project" value="UniProtKB-UniPathway"/>
</dbReference>
<comment type="subcellular location">
    <subcellularLocation>
        <location evidence="5">Golgi apparatus membrane</location>
        <topology evidence="5">Single-pass type II membrane protein</topology>
    </subcellularLocation>
</comment>
<dbReference type="UniPathway" id="UPA00845"/>
<proteinExistence type="inferred from homology"/>
<evidence type="ECO:0000256" key="4">
    <source>
        <dbReference type="ARBA" id="ARBA00022679"/>
    </source>
</evidence>
<dbReference type="PANTHER" id="PTHR32116">
    <property type="entry name" value="GALACTURONOSYLTRANSFERASE 4-RELATED"/>
    <property type="match status" value="1"/>
</dbReference>
<sequence>MFEMRFTRHEKVIEGLNITDEMVSPDSVTRQLNDQISLAKAFLVIAKESSNLQFAWELSAQIRNSQILLSNAALRRTPLTTSESETAIRDMALLLFQAQQLHYDSATMIMRLKAKIQGLEEQMNSITEKSSKYGQIAAEEVPKSLYCLGVRLTSEWFKNSNLQRKLKENRQTALKLKDNSLYHFCVFSDNILATSVVVNSTALNSKNPEKVVFHLVTDEVNHAAMRAWFTMNSFAGVTVDVQKIEDFSWLNASYVPVLKQLQDSDTRSYYFSGSGGDNRTPIKFRNPKYLSMLNHLRFYIPEVFPALKKVVFLDDDVVVQKDLSALFSLDLNGNVNGAVETCMETFHRYHKYLNYSHPLIREHFDPDACGWAFGMNVFDLVEWRRRNVTGIYHYWQEKNVDRTLWKLGTLPPGLLTFYGLTEPLNPSWHVLGLGYTNVDPKLIETGAVLHFNGNSKPWLKIGMEKYKPIWDKYVDYGHPLLQQCNVH</sequence>
<evidence type="ECO:0000256" key="2">
    <source>
        <dbReference type="ARBA" id="ARBA00006351"/>
    </source>
</evidence>
<name>A0A6I9UF98_SESIN</name>
<dbReference type="RefSeq" id="XP_011092877.1">
    <property type="nucleotide sequence ID" value="XM_011094575.2"/>
</dbReference>
<gene>
    <name evidence="7" type="primary">LOC105172952</name>
</gene>
<evidence type="ECO:0000313" key="6">
    <source>
        <dbReference type="Proteomes" id="UP000504604"/>
    </source>
</evidence>
<keyword evidence="4" id="KW-0808">Transferase</keyword>
<keyword evidence="5" id="KW-0961">Cell wall biogenesis/degradation</keyword>
<accession>A0A6I9UF98</accession>